<dbReference type="PANTHER" id="PTHR42208:SF1">
    <property type="entry name" value="HEAVY METAL TRANSPORTER"/>
    <property type="match status" value="1"/>
</dbReference>
<keyword evidence="1" id="KW-1133">Transmembrane helix</keyword>
<gene>
    <name evidence="3" type="ORF">ACFSM5_18930</name>
</gene>
<name>A0ABW5DX16_9PROT</name>
<dbReference type="Proteomes" id="UP001597295">
    <property type="component" value="Unassembled WGS sequence"/>
</dbReference>
<evidence type="ECO:0000259" key="2">
    <source>
        <dbReference type="Pfam" id="PF13386"/>
    </source>
</evidence>
<sequence>MTWINAAPTRLRQTAAMEHLIALANLCVPAGFNLAGAFGLYGGLFLAGLTGSLFHCGPMCGPLVLAQAGARLEGAKLCETARWRAGLLPGYHLGRLSTYGVLGAVAGLLTPPPWLSSVLLILAALVLTSMGLRMLMPSLFPGIAATGGWVARLAPLFRQPRGMRSVVLGSLLGFLPCGLIYGGLAVAATTGNPVSGAVSMLAFGLGTVPMLGAIGLAGALASRRWQGRVRMVAPYLMLLGAGTVAGLAVVRLV</sequence>
<dbReference type="Pfam" id="PF13386">
    <property type="entry name" value="DsbD_2"/>
    <property type="match status" value="1"/>
</dbReference>
<feature type="transmembrane region" description="Helical" evidence="1">
    <location>
        <begin position="166"/>
        <end position="188"/>
    </location>
</feature>
<keyword evidence="1" id="KW-0472">Membrane</keyword>
<dbReference type="RefSeq" id="WP_379878152.1">
    <property type="nucleotide sequence ID" value="NZ_JBHUIP010000014.1"/>
</dbReference>
<feature type="transmembrane region" description="Helical" evidence="1">
    <location>
        <begin position="232"/>
        <end position="252"/>
    </location>
</feature>
<protein>
    <submittedName>
        <fullName evidence="3">Sulfite exporter TauE/SafE family protein</fullName>
    </submittedName>
</protein>
<evidence type="ECO:0000313" key="4">
    <source>
        <dbReference type="Proteomes" id="UP001597295"/>
    </source>
</evidence>
<organism evidence="3 4">
    <name type="scientific">Lacibacterium aquatile</name>
    <dbReference type="NCBI Taxonomy" id="1168082"/>
    <lineage>
        <taxon>Bacteria</taxon>
        <taxon>Pseudomonadati</taxon>
        <taxon>Pseudomonadota</taxon>
        <taxon>Alphaproteobacteria</taxon>
        <taxon>Rhodospirillales</taxon>
        <taxon>Rhodospirillaceae</taxon>
    </lineage>
</organism>
<keyword evidence="4" id="KW-1185">Reference proteome</keyword>
<reference evidence="4" key="1">
    <citation type="journal article" date="2019" name="Int. J. Syst. Evol. Microbiol.">
        <title>The Global Catalogue of Microorganisms (GCM) 10K type strain sequencing project: providing services to taxonomists for standard genome sequencing and annotation.</title>
        <authorList>
            <consortium name="The Broad Institute Genomics Platform"/>
            <consortium name="The Broad Institute Genome Sequencing Center for Infectious Disease"/>
            <person name="Wu L."/>
            <person name="Ma J."/>
        </authorList>
    </citation>
    <scope>NUCLEOTIDE SEQUENCE [LARGE SCALE GENOMIC DNA]</scope>
    <source>
        <strain evidence="4">CGMCC 1.19062</strain>
    </source>
</reference>
<feature type="domain" description="Urease accessory protein UreH-like transmembrane" evidence="2">
    <location>
        <begin position="44"/>
        <end position="239"/>
    </location>
</feature>
<accession>A0ABW5DX16</accession>
<dbReference type="InterPro" id="IPR039447">
    <property type="entry name" value="UreH-like_TM_dom"/>
</dbReference>
<dbReference type="EMBL" id="JBHUIP010000014">
    <property type="protein sequence ID" value="MFD2264986.1"/>
    <property type="molecule type" value="Genomic_DNA"/>
</dbReference>
<feature type="transmembrane region" description="Helical" evidence="1">
    <location>
        <begin position="200"/>
        <end position="220"/>
    </location>
</feature>
<keyword evidence="1" id="KW-0812">Transmembrane</keyword>
<feature type="transmembrane region" description="Helical" evidence="1">
    <location>
        <begin position="20"/>
        <end position="44"/>
    </location>
</feature>
<dbReference type="PANTHER" id="PTHR42208">
    <property type="entry name" value="HEAVY METAL TRANSPORTER-RELATED"/>
    <property type="match status" value="1"/>
</dbReference>
<comment type="caution">
    <text evidence="3">The sequence shown here is derived from an EMBL/GenBank/DDBJ whole genome shotgun (WGS) entry which is preliminary data.</text>
</comment>
<evidence type="ECO:0000256" key="1">
    <source>
        <dbReference type="SAM" id="Phobius"/>
    </source>
</evidence>
<evidence type="ECO:0000313" key="3">
    <source>
        <dbReference type="EMBL" id="MFD2264986.1"/>
    </source>
</evidence>
<feature type="transmembrane region" description="Helical" evidence="1">
    <location>
        <begin position="114"/>
        <end position="132"/>
    </location>
</feature>
<proteinExistence type="predicted"/>